<dbReference type="Proteomes" id="UP001432401">
    <property type="component" value="Unassembled WGS sequence"/>
</dbReference>
<protein>
    <submittedName>
        <fullName evidence="1">Type II toxin-antitoxin system VapB family antitoxin</fullName>
    </submittedName>
</protein>
<proteinExistence type="predicted"/>
<organism evidence="1 2">
    <name type="scientific">Nocardiopsis tropica</name>
    <dbReference type="NCBI Taxonomy" id="109330"/>
    <lineage>
        <taxon>Bacteria</taxon>
        <taxon>Bacillati</taxon>
        <taxon>Actinomycetota</taxon>
        <taxon>Actinomycetes</taxon>
        <taxon>Streptosporangiales</taxon>
        <taxon>Nocardiopsidaceae</taxon>
        <taxon>Nocardiopsis</taxon>
    </lineage>
</organism>
<evidence type="ECO:0000313" key="1">
    <source>
        <dbReference type="EMBL" id="MES0833962.1"/>
    </source>
</evidence>
<evidence type="ECO:0000313" key="2">
    <source>
        <dbReference type="Proteomes" id="UP001432401"/>
    </source>
</evidence>
<keyword evidence="2" id="KW-1185">Reference proteome</keyword>
<gene>
    <name evidence="1" type="ORF">ABUK86_09255</name>
</gene>
<accession>A0ABV1ZS70</accession>
<dbReference type="RefSeq" id="WP_267947587.1">
    <property type="nucleotide sequence ID" value="NZ_JBEQNA010000005.1"/>
</dbReference>
<dbReference type="EMBL" id="JBEQNB010000004">
    <property type="protein sequence ID" value="MES0833962.1"/>
    <property type="molecule type" value="Genomic_DNA"/>
</dbReference>
<dbReference type="InterPro" id="IPR019239">
    <property type="entry name" value="VapB_antitoxin"/>
</dbReference>
<comment type="caution">
    <text evidence="1">The sequence shown here is derived from an EMBL/GenBank/DDBJ whole genome shotgun (WGS) entry which is preliminary data.</text>
</comment>
<name>A0ABV1ZS70_9ACTN</name>
<sequence>MSLTQVDIDDEALREAMRLSGASTKKETVNLALREYAARHRRIAALEHFSALARDWDYESWQKRRSAEKGDGE</sequence>
<dbReference type="Pfam" id="PF09957">
    <property type="entry name" value="VapB_antitoxin"/>
    <property type="match status" value="1"/>
</dbReference>
<reference evidence="1 2" key="1">
    <citation type="submission" date="2024-06" db="EMBL/GenBank/DDBJ databases">
        <authorList>
            <person name="Bataeva Y.V."/>
            <person name="Grigorian L.N."/>
            <person name="Solomentsev V.I."/>
        </authorList>
    </citation>
    <scope>NUCLEOTIDE SEQUENCE [LARGE SCALE GENOMIC DNA]</scope>
    <source>
        <strain evidence="2">SCPM-O-B-12605 (RCAM04882)</strain>
    </source>
</reference>